<dbReference type="AlphaFoldDB" id="A0ABD2FMG9"/>
<feature type="compositionally biased region" description="Polar residues" evidence="1">
    <location>
        <begin position="120"/>
        <end position="129"/>
    </location>
</feature>
<comment type="caution">
    <text evidence="2">The sequence shown here is derived from an EMBL/GenBank/DDBJ whole genome shotgun (WGS) entry which is preliminary data.</text>
</comment>
<sequence>MVLFFEWHRTAMDQKSSSGLPMTGEDTGLGALALPLVGYLGKVQERAASLEYCPWCTSKGSNYALRSYRINLQESITLCTNPQCLFPLVSRSLEDVLASLVPVKPSVGNKRKKRRRRVDWTSTQTPATE</sequence>
<reference evidence="2 3" key="1">
    <citation type="journal article" date="2022" name="G3 (Bethesda)">
        <title>Evaluating Illumina-, Nanopore-, and PacBio-based genome assembly strategies with the bald notothen, Trematomus borchgrevinki.</title>
        <authorList>
            <person name="Rayamajhi N."/>
            <person name="Cheng C.C."/>
            <person name="Catchen J.M."/>
        </authorList>
    </citation>
    <scope>NUCLEOTIDE SEQUENCE [LARGE SCALE GENOMIC DNA]</scope>
    <source>
        <strain evidence="2">AGRC-2024</strain>
    </source>
</reference>
<dbReference type="Proteomes" id="UP001619887">
    <property type="component" value="Unassembled WGS sequence"/>
</dbReference>
<evidence type="ECO:0000256" key="1">
    <source>
        <dbReference type="SAM" id="MobiDB-lite"/>
    </source>
</evidence>
<name>A0ABD2FMG9_PAGBO</name>
<reference evidence="2 3" key="2">
    <citation type="journal article" date="2024" name="G3 (Bethesda)">
        <title>The genome of the cryopelagic Antarctic bald notothen, Trematomus borchgrevinki.</title>
        <authorList>
            <person name="Rayamajhi N."/>
            <person name="Rivera-Colon A.G."/>
            <person name="Minhas B.F."/>
            <person name="Cheng C.C."/>
            <person name="Catchen J.M."/>
        </authorList>
    </citation>
    <scope>NUCLEOTIDE SEQUENCE [LARGE SCALE GENOMIC DNA]</scope>
    <source>
        <strain evidence="2">AGRC-2024</strain>
    </source>
</reference>
<dbReference type="PANTHER" id="PTHR15294:SF3">
    <property type="entry name" value="SUMO-SPECIFIC ISOPEPTIDASE USPL1"/>
    <property type="match status" value="1"/>
</dbReference>
<feature type="region of interest" description="Disordered" evidence="1">
    <location>
        <begin position="108"/>
        <end position="129"/>
    </location>
</feature>
<organism evidence="2 3">
    <name type="scientific">Pagothenia borchgrevinki</name>
    <name type="common">Bald rockcod</name>
    <name type="synonym">Trematomus borchgrevinki</name>
    <dbReference type="NCBI Taxonomy" id="8213"/>
    <lineage>
        <taxon>Eukaryota</taxon>
        <taxon>Metazoa</taxon>
        <taxon>Chordata</taxon>
        <taxon>Craniata</taxon>
        <taxon>Vertebrata</taxon>
        <taxon>Euteleostomi</taxon>
        <taxon>Actinopterygii</taxon>
        <taxon>Neopterygii</taxon>
        <taxon>Teleostei</taxon>
        <taxon>Neoteleostei</taxon>
        <taxon>Acanthomorphata</taxon>
        <taxon>Eupercaria</taxon>
        <taxon>Perciformes</taxon>
        <taxon>Notothenioidei</taxon>
        <taxon>Nototheniidae</taxon>
        <taxon>Pagothenia</taxon>
    </lineage>
</organism>
<keyword evidence="3" id="KW-1185">Reference proteome</keyword>
<evidence type="ECO:0000313" key="2">
    <source>
        <dbReference type="EMBL" id="KAL3042770.1"/>
    </source>
</evidence>
<protein>
    <submittedName>
        <fullName evidence="2">Uncharacterized protein</fullName>
    </submittedName>
</protein>
<evidence type="ECO:0000313" key="3">
    <source>
        <dbReference type="Proteomes" id="UP001619887"/>
    </source>
</evidence>
<proteinExistence type="predicted"/>
<dbReference type="PANTHER" id="PTHR15294">
    <property type="entry name" value="RETINOVIN-RELATED"/>
    <property type="match status" value="1"/>
</dbReference>
<accession>A0ABD2FMG9</accession>
<dbReference type="InterPro" id="IPR033505">
    <property type="entry name" value="USPL1"/>
</dbReference>
<gene>
    <name evidence="2" type="ORF">OYC64_020653</name>
</gene>
<dbReference type="EMBL" id="JBIYXZ010002089">
    <property type="protein sequence ID" value="KAL3042770.1"/>
    <property type="molecule type" value="Genomic_DNA"/>
</dbReference>